<evidence type="ECO:0000313" key="4">
    <source>
        <dbReference type="Proteomes" id="UP001431963"/>
    </source>
</evidence>
<dbReference type="Proteomes" id="UP001431963">
    <property type="component" value="Unassembled WGS sequence"/>
</dbReference>
<organism evidence="3 4">
    <name type="scientific">Gemmobacter denitrificans</name>
    <dbReference type="NCBI Taxonomy" id="3123040"/>
    <lineage>
        <taxon>Bacteria</taxon>
        <taxon>Pseudomonadati</taxon>
        <taxon>Pseudomonadota</taxon>
        <taxon>Alphaproteobacteria</taxon>
        <taxon>Rhodobacterales</taxon>
        <taxon>Paracoccaceae</taxon>
        <taxon>Gemmobacter</taxon>
    </lineage>
</organism>
<sequence>MTVLSSLFARWATVLVLVLAFVASAAGHRAPDADRLAYELAGGALSDLCGDDGEMLPGDACPVCTLSASLLLPKPPTLPLPAGHWQPADLAQTDSFPVLPHGRDPAHGVRAPPRA</sequence>
<keyword evidence="4" id="KW-1185">Reference proteome</keyword>
<feature type="chain" id="PRO_5046080868" description="DUF2946 family protein" evidence="2">
    <location>
        <begin position="26"/>
        <end position="115"/>
    </location>
</feature>
<name>A0ABU8BV10_9RHOB</name>
<evidence type="ECO:0000313" key="3">
    <source>
        <dbReference type="EMBL" id="MEH7828112.1"/>
    </source>
</evidence>
<dbReference type="EMBL" id="JBALHR010000004">
    <property type="protein sequence ID" value="MEH7828112.1"/>
    <property type="molecule type" value="Genomic_DNA"/>
</dbReference>
<reference evidence="3" key="1">
    <citation type="submission" date="2024-02" db="EMBL/GenBank/DDBJ databases">
        <title>Genome sequences of strain Gemmobacter sp. JM10B15.</title>
        <authorList>
            <person name="Zhang M."/>
        </authorList>
    </citation>
    <scope>NUCLEOTIDE SEQUENCE</scope>
    <source>
        <strain evidence="3">JM10B15</strain>
    </source>
</reference>
<evidence type="ECO:0008006" key="5">
    <source>
        <dbReference type="Google" id="ProtNLM"/>
    </source>
</evidence>
<comment type="caution">
    <text evidence="3">The sequence shown here is derived from an EMBL/GenBank/DDBJ whole genome shotgun (WGS) entry which is preliminary data.</text>
</comment>
<accession>A0ABU8BV10</accession>
<proteinExistence type="predicted"/>
<feature type="signal peptide" evidence="2">
    <location>
        <begin position="1"/>
        <end position="25"/>
    </location>
</feature>
<protein>
    <recommendedName>
        <fullName evidence="5">DUF2946 family protein</fullName>
    </recommendedName>
</protein>
<evidence type="ECO:0000256" key="2">
    <source>
        <dbReference type="SAM" id="SignalP"/>
    </source>
</evidence>
<keyword evidence="2" id="KW-0732">Signal</keyword>
<evidence type="ECO:0000256" key="1">
    <source>
        <dbReference type="SAM" id="MobiDB-lite"/>
    </source>
</evidence>
<gene>
    <name evidence="3" type="ORF">V6590_08115</name>
</gene>
<dbReference type="RefSeq" id="WP_335421763.1">
    <property type="nucleotide sequence ID" value="NZ_JBALHR010000004.1"/>
</dbReference>
<feature type="region of interest" description="Disordered" evidence="1">
    <location>
        <begin position="94"/>
        <end position="115"/>
    </location>
</feature>